<dbReference type="CDD" id="cd00086">
    <property type="entry name" value="homeodomain"/>
    <property type="match status" value="1"/>
</dbReference>
<reference evidence="9" key="1">
    <citation type="journal article" date="2023" name="G3 (Bethesda)">
        <title>A reference genome for the long-term kleptoplast-retaining sea slug Elysia crispata morphotype clarki.</title>
        <authorList>
            <person name="Eastman K.E."/>
            <person name="Pendleton A.L."/>
            <person name="Shaikh M.A."/>
            <person name="Suttiyut T."/>
            <person name="Ogas R."/>
            <person name="Tomko P."/>
            <person name="Gavelis G."/>
            <person name="Widhalm J.R."/>
            <person name="Wisecaver J.H."/>
        </authorList>
    </citation>
    <scope>NUCLEOTIDE SEQUENCE</scope>
    <source>
        <strain evidence="9">ECLA1</strain>
    </source>
</reference>
<comment type="caution">
    <text evidence="9">The sequence shown here is derived from an EMBL/GenBank/DDBJ whole genome shotgun (WGS) entry which is preliminary data.</text>
</comment>
<feature type="region of interest" description="Disordered" evidence="7">
    <location>
        <begin position="1"/>
        <end position="108"/>
    </location>
</feature>
<evidence type="ECO:0000256" key="2">
    <source>
        <dbReference type="ARBA" id="ARBA00023125"/>
    </source>
</evidence>
<keyword evidence="10" id="KW-1185">Reference proteome</keyword>
<dbReference type="PANTHER" id="PTHR24339:SF28">
    <property type="entry name" value="E5-RELATED"/>
    <property type="match status" value="1"/>
</dbReference>
<dbReference type="Pfam" id="PF00046">
    <property type="entry name" value="Homeodomain"/>
    <property type="match status" value="1"/>
</dbReference>
<evidence type="ECO:0000313" key="10">
    <source>
        <dbReference type="Proteomes" id="UP001283361"/>
    </source>
</evidence>
<keyword evidence="4 5" id="KW-0539">Nucleus</keyword>
<accession>A0AAE1D783</accession>
<dbReference type="GO" id="GO:0000981">
    <property type="term" value="F:DNA-binding transcription factor activity, RNA polymerase II-specific"/>
    <property type="evidence" value="ECO:0007669"/>
    <property type="project" value="TreeGrafter"/>
</dbReference>
<feature type="compositionally biased region" description="Basic and acidic residues" evidence="7">
    <location>
        <begin position="130"/>
        <end position="149"/>
    </location>
</feature>
<keyword evidence="3 5" id="KW-0371">Homeobox</keyword>
<evidence type="ECO:0000313" key="9">
    <source>
        <dbReference type="EMBL" id="KAK3759013.1"/>
    </source>
</evidence>
<gene>
    <name evidence="9" type="ORF">RRG08_005638</name>
</gene>
<comment type="subcellular location">
    <subcellularLocation>
        <location evidence="1 5 6">Nucleus</location>
    </subcellularLocation>
</comment>
<evidence type="ECO:0000256" key="4">
    <source>
        <dbReference type="ARBA" id="ARBA00023242"/>
    </source>
</evidence>
<dbReference type="InterPro" id="IPR009057">
    <property type="entry name" value="Homeodomain-like_sf"/>
</dbReference>
<dbReference type="SMART" id="SM00389">
    <property type="entry name" value="HOX"/>
    <property type="match status" value="1"/>
</dbReference>
<feature type="compositionally biased region" description="Basic and acidic residues" evidence="7">
    <location>
        <begin position="176"/>
        <end position="187"/>
    </location>
</feature>
<name>A0AAE1D783_9GAST</name>
<evidence type="ECO:0000256" key="6">
    <source>
        <dbReference type="RuleBase" id="RU000682"/>
    </source>
</evidence>
<dbReference type="Gene3D" id="1.10.10.60">
    <property type="entry name" value="Homeodomain-like"/>
    <property type="match status" value="1"/>
</dbReference>
<evidence type="ECO:0000256" key="1">
    <source>
        <dbReference type="ARBA" id="ARBA00004123"/>
    </source>
</evidence>
<feature type="compositionally biased region" description="Low complexity" evidence="7">
    <location>
        <begin position="43"/>
        <end position="67"/>
    </location>
</feature>
<keyword evidence="2 5" id="KW-0238">DNA-binding</keyword>
<dbReference type="EMBL" id="JAWDGP010005176">
    <property type="protein sequence ID" value="KAK3759013.1"/>
    <property type="molecule type" value="Genomic_DNA"/>
</dbReference>
<feature type="DNA-binding region" description="Homeobox" evidence="5">
    <location>
        <begin position="335"/>
        <end position="379"/>
    </location>
</feature>
<dbReference type="GO" id="GO:0005634">
    <property type="term" value="C:nucleus"/>
    <property type="evidence" value="ECO:0007669"/>
    <property type="project" value="UniProtKB-SubCell"/>
</dbReference>
<evidence type="ECO:0000259" key="8">
    <source>
        <dbReference type="PROSITE" id="PS50071"/>
    </source>
</evidence>
<evidence type="ECO:0000256" key="7">
    <source>
        <dbReference type="SAM" id="MobiDB-lite"/>
    </source>
</evidence>
<dbReference type="SUPFAM" id="SSF46689">
    <property type="entry name" value="Homeodomain-like"/>
    <property type="match status" value="1"/>
</dbReference>
<feature type="compositionally biased region" description="Basic and acidic residues" evidence="7">
    <location>
        <begin position="68"/>
        <end position="108"/>
    </location>
</feature>
<protein>
    <recommendedName>
        <fullName evidence="8">Homeobox domain-containing protein</fullName>
    </recommendedName>
</protein>
<organism evidence="9 10">
    <name type="scientific">Elysia crispata</name>
    <name type="common">lettuce slug</name>
    <dbReference type="NCBI Taxonomy" id="231223"/>
    <lineage>
        <taxon>Eukaryota</taxon>
        <taxon>Metazoa</taxon>
        <taxon>Spiralia</taxon>
        <taxon>Lophotrochozoa</taxon>
        <taxon>Mollusca</taxon>
        <taxon>Gastropoda</taxon>
        <taxon>Heterobranchia</taxon>
        <taxon>Euthyneura</taxon>
        <taxon>Panpulmonata</taxon>
        <taxon>Sacoglossa</taxon>
        <taxon>Placobranchoidea</taxon>
        <taxon>Plakobranchidae</taxon>
        <taxon>Elysia</taxon>
    </lineage>
</organism>
<evidence type="ECO:0000256" key="3">
    <source>
        <dbReference type="ARBA" id="ARBA00023155"/>
    </source>
</evidence>
<dbReference type="InterPro" id="IPR050877">
    <property type="entry name" value="EMX-VAX-Noto_Homeobox_TFs"/>
</dbReference>
<sequence>MTAAVAIMASSNTTPSAPKRHGFSIDSLLGKTEPAAASPPLPMSAVVSPPIATSTPSRPLALRLLPPSHREDKSKEDRQRERERERERETQREKEMIQIKERESRDRERQLEILRERDLVMESMREMRELREREMARERDVREFRDIREGQGSNPGLHAGLLGPSPRSSMSPPSPRGEKSLTPESENRLSSNSSSNGTTNNHISVSSAQWAGDEFKHLLNNFSSHPGQLDSGSLYQPLRVCNRTLASMAAAAAAAGLPGGPGNGHAGPGGPLAVGAMGPQFGQLPINPLLYNIPRELSSPHHPLLAARYPGLMHHRYPMGPPPGPLFYPFPRHKPKRNRTAFSPSQLLQLEQAFEKNHYVVGQERKSLAAKLQLTETQNHASACVEQEPHAGSSNLEPCKRLYGARATRRFLESRTMQALVWSKSHTPVPRI</sequence>
<evidence type="ECO:0000256" key="5">
    <source>
        <dbReference type="PROSITE-ProRule" id="PRU00108"/>
    </source>
</evidence>
<dbReference type="InterPro" id="IPR001356">
    <property type="entry name" value="HD"/>
</dbReference>
<dbReference type="GO" id="GO:0000978">
    <property type="term" value="F:RNA polymerase II cis-regulatory region sequence-specific DNA binding"/>
    <property type="evidence" value="ECO:0007669"/>
    <property type="project" value="TreeGrafter"/>
</dbReference>
<dbReference type="PANTHER" id="PTHR24339">
    <property type="entry name" value="HOMEOBOX PROTEIN EMX-RELATED"/>
    <property type="match status" value="1"/>
</dbReference>
<dbReference type="Proteomes" id="UP001283361">
    <property type="component" value="Unassembled WGS sequence"/>
</dbReference>
<feature type="domain" description="Homeobox" evidence="8">
    <location>
        <begin position="333"/>
        <end position="378"/>
    </location>
</feature>
<feature type="region of interest" description="Disordered" evidence="7">
    <location>
        <begin position="130"/>
        <end position="203"/>
    </location>
</feature>
<dbReference type="PROSITE" id="PS50071">
    <property type="entry name" value="HOMEOBOX_2"/>
    <property type="match status" value="1"/>
</dbReference>
<proteinExistence type="predicted"/>
<feature type="compositionally biased region" description="Low complexity" evidence="7">
    <location>
        <begin position="188"/>
        <end position="203"/>
    </location>
</feature>
<dbReference type="AlphaFoldDB" id="A0AAE1D783"/>